<dbReference type="Proteomes" id="UP000789396">
    <property type="component" value="Unassembled WGS sequence"/>
</dbReference>
<dbReference type="AlphaFoldDB" id="A0A9N9P2C2"/>
<reference evidence="1" key="1">
    <citation type="submission" date="2021-06" db="EMBL/GenBank/DDBJ databases">
        <authorList>
            <person name="Kallberg Y."/>
            <person name="Tangrot J."/>
            <person name="Rosling A."/>
        </authorList>
    </citation>
    <scope>NUCLEOTIDE SEQUENCE</scope>
    <source>
        <strain evidence="1">IN212</strain>
    </source>
</reference>
<accession>A0A9N9P2C2</accession>
<keyword evidence="2" id="KW-1185">Reference proteome</keyword>
<sequence>QSSFMIAPLDPNIKLSLYDPEKQHKAQQYIENLYSKYITSNTSSSSQTDTLQLTSRDYFKKALKRSFNSPSETSELRNYLMSSEVDCE</sequence>
<organism evidence="1 2">
    <name type="scientific">Racocetra fulgida</name>
    <dbReference type="NCBI Taxonomy" id="60492"/>
    <lineage>
        <taxon>Eukaryota</taxon>
        <taxon>Fungi</taxon>
        <taxon>Fungi incertae sedis</taxon>
        <taxon>Mucoromycota</taxon>
        <taxon>Glomeromycotina</taxon>
        <taxon>Glomeromycetes</taxon>
        <taxon>Diversisporales</taxon>
        <taxon>Gigasporaceae</taxon>
        <taxon>Racocetra</taxon>
    </lineage>
</organism>
<gene>
    <name evidence="1" type="ORF">RFULGI_LOCUS16221</name>
</gene>
<evidence type="ECO:0000313" key="2">
    <source>
        <dbReference type="Proteomes" id="UP000789396"/>
    </source>
</evidence>
<feature type="non-terminal residue" evidence="1">
    <location>
        <position position="1"/>
    </location>
</feature>
<comment type="caution">
    <text evidence="1">The sequence shown here is derived from an EMBL/GenBank/DDBJ whole genome shotgun (WGS) entry which is preliminary data.</text>
</comment>
<dbReference type="EMBL" id="CAJVPZ010056364">
    <property type="protein sequence ID" value="CAG8785611.1"/>
    <property type="molecule type" value="Genomic_DNA"/>
</dbReference>
<dbReference type="OrthoDB" id="2434545at2759"/>
<evidence type="ECO:0000313" key="1">
    <source>
        <dbReference type="EMBL" id="CAG8785611.1"/>
    </source>
</evidence>
<name>A0A9N9P2C2_9GLOM</name>
<feature type="non-terminal residue" evidence="1">
    <location>
        <position position="88"/>
    </location>
</feature>
<protein>
    <submittedName>
        <fullName evidence="1">15743_t:CDS:1</fullName>
    </submittedName>
</protein>
<proteinExistence type="predicted"/>